<feature type="region of interest" description="Disordered" evidence="2">
    <location>
        <begin position="250"/>
        <end position="280"/>
    </location>
</feature>
<feature type="compositionally biased region" description="Basic and acidic residues" evidence="2">
    <location>
        <begin position="250"/>
        <end position="259"/>
    </location>
</feature>
<evidence type="ECO:0000256" key="1">
    <source>
        <dbReference type="SAM" id="Coils"/>
    </source>
</evidence>
<proteinExistence type="predicted"/>
<keyword evidence="4" id="KW-1185">Reference proteome</keyword>
<feature type="region of interest" description="Disordered" evidence="2">
    <location>
        <begin position="345"/>
        <end position="367"/>
    </location>
</feature>
<reference evidence="3" key="1">
    <citation type="submission" date="2023-06" db="EMBL/GenBank/DDBJ databases">
        <authorList>
            <person name="Delattre M."/>
        </authorList>
    </citation>
    <scope>NUCLEOTIDE SEQUENCE</scope>
    <source>
        <strain evidence="3">AF72</strain>
    </source>
</reference>
<dbReference type="Proteomes" id="UP001177023">
    <property type="component" value="Unassembled WGS sequence"/>
</dbReference>
<feature type="non-terminal residue" evidence="3">
    <location>
        <position position="1"/>
    </location>
</feature>
<dbReference type="AlphaFoldDB" id="A0AA36GGV7"/>
<feature type="coiled-coil region" evidence="1">
    <location>
        <begin position="131"/>
        <end position="180"/>
    </location>
</feature>
<evidence type="ECO:0000313" key="3">
    <source>
        <dbReference type="EMBL" id="CAJ0584721.1"/>
    </source>
</evidence>
<gene>
    <name evidence="3" type="ORF">MSPICULIGERA_LOCUS22765</name>
</gene>
<accession>A0AA36GGV7</accession>
<evidence type="ECO:0000313" key="4">
    <source>
        <dbReference type="Proteomes" id="UP001177023"/>
    </source>
</evidence>
<feature type="compositionally biased region" description="Basic and acidic residues" evidence="2">
    <location>
        <begin position="266"/>
        <end position="280"/>
    </location>
</feature>
<organism evidence="3 4">
    <name type="scientific">Mesorhabditis spiculigera</name>
    <dbReference type="NCBI Taxonomy" id="96644"/>
    <lineage>
        <taxon>Eukaryota</taxon>
        <taxon>Metazoa</taxon>
        <taxon>Ecdysozoa</taxon>
        <taxon>Nematoda</taxon>
        <taxon>Chromadorea</taxon>
        <taxon>Rhabditida</taxon>
        <taxon>Rhabditina</taxon>
        <taxon>Rhabditomorpha</taxon>
        <taxon>Rhabditoidea</taxon>
        <taxon>Rhabditidae</taxon>
        <taxon>Mesorhabditinae</taxon>
        <taxon>Mesorhabditis</taxon>
    </lineage>
</organism>
<name>A0AA36GGV7_9BILA</name>
<protein>
    <submittedName>
        <fullName evidence="3">Uncharacterized protein</fullName>
    </submittedName>
</protein>
<keyword evidence="1" id="KW-0175">Coiled coil</keyword>
<evidence type="ECO:0000256" key="2">
    <source>
        <dbReference type="SAM" id="MobiDB-lite"/>
    </source>
</evidence>
<comment type="caution">
    <text evidence="3">The sequence shown here is derived from an EMBL/GenBank/DDBJ whole genome shotgun (WGS) entry which is preliminary data.</text>
</comment>
<feature type="compositionally biased region" description="Polar residues" evidence="2">
    <location>
        <begin position="355"/>
        <end position="367"/>
    </location>
</feature>
<dbReference type="EMBL" id="CATQJA010002700">
    <property type="protein sequence ID" value="CAJ0584721.1"/>
    <property type="molecule type" value="Genomic_DNA"/>
</dbReference>
<sequence length="569" mass="64186">MVIQDAQRLRNWKRQVSLKEYHEKCPNPHPDVMLPMFQGLWMRLGKARIEAARAEDAYRTEEMWASITYCKLYDALLEREEAARHLWATKAPRMADKPPPAYFTPLKIPFVEGNMAMDDAYQRSIAQAEAASREQKNIGDLERALNDYVRERRAQLKAEMLRMKRELEKVEEEMEEMGTDADLSRIKFARRFSATWLDCALTFRYETHRLGELLPPAPPLKDLRLINWALPPAPPSPAADIKVEEADDAVRVGPDDSQKADAAPGEAEKEEQRAAAGSEVKKNLGEKQYVREDSYKEKRYGDVVDEFSAYIDKIFTETRLVNDVLIGEEKEEKRMGPIDTTITHNKDILIPSNGPPSTVHSPETESPSMLPAVPLIRHNRAEPVPTGERLLAGAESQNSTNATVSSEELMPTVIGGWNGTDNSTMERNKTRPYWNGTEELEYGWGFVPVFVEENEQLVCFRLQLAGPGKEHELVTNPPRDPIDVQWETLPLVNPSMLPAPAASERAPDPYSPVTYGPSGEAAPSAIVITPPIVHDTEFEHHPPAEQYIPPDLYHHGQFPAKPDLVSKLC</sequence>